<proteinExistence type="predicted"/>
<sequence>MVRPDGAYYQWRKDPPRELSKDLVANERLDEQSDGSKPRDKDRFWRPSNPAGHNVSEA</sequence>
<name>A0ABQ6BFN4_9BRAD</name>
<organism evidence="2 3">
    <name type="scientific">Bradyrhizobium iriomotense</name>
    <dbReference type="NCBI Taxonomy" id="441950"/>
    <lineage>
        <taxon>Bacteria</taxon>
        <taxon>Pseudomonadati</taxon>
        <taxon>Pseudomonadota</taxon>
        <taxon>Alphaproteobacteria</taxon>
        <taxon>Hyphomicrobiales</taxon>
        <taxon>Nitrobacteraceae</taxon>
        <taxon>Bradyrhizobium</taxon>
    </lineage>
</organism>
<comment type="caution">
    <text evidence="2">The sequence shown here is derived from an EMBL/GenBank/DDBJ whole genome shotgun (WGS) entry which is preliminary data.</text>
</comment>
<gene>
    <name evidence="2" type="ORF">GCM10007857_76930</name>
</gene>
<dbReference type="EMBL" id="BSOW01000040">
    <property type="protein sequence ID" value="GLR90977.1"/>
    <property type="molecule type" value="Genomic_DNA"/>
</dbReference>
<evidence type="ECO:0000256" key="1">
    <source>
        <dbReference type="SAM" id="MobiDB-lite"/>
    </source>
</evidence>
<accession>A0ABQ6BFN4</accession>
<evidence type="ECO:0000313" key="3">
    <source>
        <dbReference type="Proteomes" id="UP001156905"/>
    </source>
</evidence>
<evidence type="ECO:0000313" key="2">
    <source>
        <dbReference type="EMBL" id="GLR90977.1"/>
    </source>
</evidence>
<reference evidence="3" key="1">
    <citation type="journal article" date="2019" name="Int. J. Syst. Evol. Microbiol.">
        <title>The Global Catalogue of Microorganisms (GCM) 10K type strain sequencing project: providing services to taxonomists for standard genome sequencing and annotation.</title>
        <authorList>
            <consortium name="The Broad Institute Genomics Platform"/>
            <consortium name="The Broad Institute Genome Sequencing Center for Infectious Disease"/>
            <person name="Wu L."/>
            <person name="Ma J."/>
        </authorList>
    </citation>
    <scope>NUCLEOTIDE SEQUENCE [LARGE SCALE GENOMIC DNA]</scope>
    <source>
        <strain evidence="3">NBRC 102520</strain>
    </source>
</reference>
<feature type="region of interest" description="Disordered" evidence="1">
    <location>
        <begin position="1"/>
        <end position="58"/>
    </location>
</feature>
<protein>
    <submittedName>
        <fullName evidence="2">Uncharacterized protein</fullName>
    </submittedName>
</protein>
<dbReference type="Proteomes" id="UP001156905">
    <property type="component" value="Unassembled WGS sequence"/>
</dbReference>
<keyword evidence="3" id="KW-1185">Reference proteome</keyword>
<feature type="compositionally biased region" description="Basic and acidic residues" evidence="1">
    <location>
        <begin position="11"/>
        <end position="45"/>
    </location>
</feature>